<keyword evidence="2" id="KW-1185">Reference proteome</keyword>
<evidence type="ECO:0000313" key="1">
    <source>
        <dbReference type="EMBL" id="SNT19687.1"/>
    </source>
</evidence>
<dbReference type="EMBL" id="FZOT01000016">
    <property type="protein sequence ID" value="SNT19687.1"/>
    <property type="molecule type" value="Genomic_DNA"/>
</dbReference>
<sequence>MHHKKLIMEIEPFHETPPVEPVYDTWGGKTDAGSWCIAPNFVFKSLSVQEVNDWFAITLEGTLDAFSHVARACNIYFTSIYRDDIKGMKFDWQTGNSYELYLKNVLIATRTYPAPIHMMEIEVDLFAFFRTKDFPKTPVKAWARLPTQFIIWGGPEKRKPYLCLEMDHTLFRPYSRDGEENKELYFLNQPLLEQALRRWEERFGSISDVDGLIGVYQYGFLAEI</sequence>
<gene>
    <name evidence="1" type="ORF">SAMN06265795_116121</name>
</gene>
<organism evidence="1 2">
    <name type="scientific">Noviherbaspirillum humi</name>
    <dbReference type="NCBI Taxonomy" id="1688639"/>
    <lineage>
        <taxon>Bacteria</taxon>
        <taxon>Pseudomonadati</taxon>
        <taxon>Pseudomonadota</taxon>
        <taxon>Betaproteobacteria</taxon>
        <taxon>Burkholderiales</taxon>
        <taxon>Oxalobacteraceae</taxon>
        <taxon>Noviherbaspirillum</taxon>
    </lineage>
</organism>
<protein>
    <submittedName>
        <fullName evidence="1">Uncharacterized protein</fullName>
    </submittedName>
</protein>
<dbReference type="AlphaFoldDB" id="A0A239KMS9"/>
<accession>A0A239KMS9</accession>
<dbReference type="OrthoDB" id="9757809at2"/>
<reference evidence="1 2" key="1">
    <citation type="submission" date="2017-06" db="EMBL/GenBank/DDBJ databases">
        <authorList>
            <person name="Kim H.J."/>
            <person name="Triplett B.A."/>
        </authorList>
    </citation>
    <scope>NUCLEOTIDE SEQUENCE [LARGE SCALE GENOMIC DNA]</scope>
    <source>
        <strain evidence="1 2">U15</strain>
    </source>
</reference>
<name>A0A239KMS9_9BURK</name>
<dbReference type="Proteomes" id="UP000198284">
    <property type="component" value="Unassembled WGS sequence"/>
</dbReference>
<proteinExistence type="predicted"/>
<evidence type="ECO:0000313" key="2">
    <source>
        <dbReference type="Proteomes" id="UP000198284"/>
    </source>
</evidence>
<dbReference type="RefSeq" id="WP_143131379.1">
    <property type="nucleotide sequence ID" value="NZ_FZOT01000016.1"/>
</dbReference>